<sequence>MPRDASTSICGRQTMTCFGYRFATADSGLLRTARALAGVLTNPVPTGSVVTARPVIRGLRTWDHAPRTIAIIALDSGVWCYAWLLGGNGARGARARLLGRAPGDKYPTFATNSAPACVGRAGLEPATNGL</sequence>
<accession>A0AAE3BBH5</accession>
<comment type="caution">
    <text evidence="1">The sequence shown here is derived from an EMBL/GenBank/DDBJ whole genome shotgun (WGS) entry which is preliminary data.</text>
</comment>
<dbReference type="RefSeq" id="WP_139812881.1">
    <property type="nucleotide sequence ID" value="NZ_LRQY01000037.1"/>
</dbReference>
<gene>
    <name evidence="1" type="ORF">GS551_16785</name>
</gene>
<evidence type="ECO:0000313" key="1">
    <source>
        <dbReference type="EMBL" id="MBM4715827.1"/>
    </source>
</evidence>
<name>A0AAE3BBH5_RHOHA</name>
<dbReference type="EMBL" id="WUYC01000004">
    <property type="protein sequence ID" value="MBM4715827.1"/>
    <property type="molecule type" value="Genomic_DNA"/>
</dbReference>
<protein>
    <submittedName>
        <fullName evidence="1">Uncharacterized protein</fullName>
    </submittedName>
</protein>
<dbReference type="AlphaFoldDB" id="A0AAE3BBH5"/>
<evidence type="ECO:0000313" key="2">
    <source>
        <dbReference type="Proteomes" id="UP000706122"/>
    </source>
</evidence>
<reference evidence="1" key="1">
    <citation type="submission" date="2019-11" db="EMBL/GenBank/DDBJ databases">
        <title>Spread of Macrolides and rifampicin resistant Rhodococcus equi in clinical isolates in the USA.</title>
        <authorList>
            <person name="Alvarez-Narvaez S."/>
            <person name="Huber L."/>
            <person name="Cohen N.D."/>
            <person name="Slovis N."/>
            <person name="Greiter M."/>
            <person name="Giguere S."/>
            <person name="Hart K."/>
        </authorList>
    </citation>
    <scope>NUCLEOTIDE SEQUENCE</scope>
    <source>
        <strain evidence="1">Lh_5</strain>
    </source>
</reference>
<organism evidence="1 2">
    <name type="scientific">Rhodococcus hoagii</name>
    <name type="common">Corynebacterium equii</name>
    <dbReference type="NCBI Taxonomy" id="43767"/>
    <lineage>
        <taxon>Bacteria</taxon>
        <taxon>Bacillati</taxon>
        <taxon>Actinomycetota</taxon>
        <taxon>Actinomycetes</taxon>
        <taxon>Mycobacteriales</taxon>
        <taxon>Nocardiaceae</taxon>
        <taxon>Prescottella</taxon>
    </lineage>
</organism>
<dbReference type="Proteomes" id="UP000706122">
    <property type="component" value="Unassembled WGS sequence"/>
</dbReference>
<proteinExistence type="predicted"/>